<reference evidence="1" key="1">
    <citation type="submission" date="2021-01" db="UniProtKB">
        <authorList>
            <consortium name="EnsemblMetazoa"/>
        </authorList>
    </citation>
    <scope>IDENTIFICATION</scope>
</reference>
<protein>
    <submittedName>
        <fullName evidence="1">Uncharacterized protein</fullName>
    </submittedName>
</protein>
<dbReference type="OrthoDB" id="5987462at2759"/>
<sequence>NGKYVDRLNQIKFDSKKDIQIPGITSEAICYLDGDKRFPFWKIASKPLETLSVAESIHYGRYDRNKLCQSNPNFVNANCSFLVNTDNMLNAKDIFCDLHGHWERAGTKRMNCVPDKGRLVKIPEGEIKIDDKTMVKVKRAVYYHRHHRDFHKVIVTLDSTPISFLQYYFDDKPKNVFASHPHGNSHSDDPYTRTKVSVLDYIKDNTEKPKKLVSKIYNDAGGFLGVEGPNELVRNSMQIYNINRSLKVHKDELIEVRDLYQREKACGDMFIRELSVIPEVSVFVSSDQQLLDIERFCTKNTNFSVLGVDATFNLGQYFV</sequence>
<organism evidence="1 2">
    <name type="scientific">Clytia hemisphaerica</name>
    <dbReference type="NCBI Taxonomy" id="252671"/>
    <lineage>
        <taxon>Eukaryota</taxon>
        <taxon>Metazoa</taxon>
        <taxon>Cnidaria</taxon>
        <taxon>Hydrozoa</taxon>
        <taxon>Hydroidolina</taxon>
        <taxon>Leptothecata</taxon>
        <taxon>Obeliida</taxon>
        <taxon>Clytiidae</taxon>
        <taxon>Clytia</taxon>
    </lineage>
</organism>
<keyword evidence="2" id="KW-1185">Reference proteome</keyword>
<evidence type="ECO:0000313" key="2">
    <source>
        <dbReference type="Proteomes" id="UP000594262"/>
    </source>
</evidence>
<evidence type="ECO:0000313" key="1">
    <source>
        <dbReference type="EnsemblMetazoa" id="CLYHEMP025900.1"/>
    </source>
</evidence>
<dbReference type="AlphaFoldDB" id="A0A7M5XNX3"/>
<dbReference type="EnsemblMetazoa" id="CLYHEMT025900.1">
    <property type="protein sequence ID" value="CLYHEMP025900.1"/>
    <property type="gene ID" value="CLYHEMG025900"/>
</dbReference>
<name>A0A7M5XNX3_9CNID</name>
<accession>A0A7M5XNX3</accession>
<dbReference type="Proteomes" id="UP000594262">
    <property type="component" value="Unplaced"/>
</dbReference>
<proteinExistence type="predicted"/>